<evidence type="ECO:0000256" key="2">
    <source>
        <dbReference type="ARBA" id="ARBA00022842"/>
    </source>
</evidence>
<proteinExistence type="predicted"/>
<dbReference type="Proteomes" id="UP000516780">
    <property type="component" value="Segment"/>
</dbReference>
<keyword evidence="2" id="KW-0460">Magnesium</keyword>
<dbReference type="EMBL" id="MT457475">
    <property type="protein sequence ID" value="QKE60861.1"/>
    <property type="molecule type" value="Genomic_DNA"/>
</dbReference>
<dbReference type="Gene3D" id="3.40.1440.10">
    <property type="entry name" value="GIY-YIG endonuclease"/>
    <property type="match status" value="1"/>
</dbReference>
<dbReference type="InterPro" id="IPR000305">
    <property type="entry name" value="GIY-YIG_endonuc"/>
</dbReference>
<evidence type="ECO:0000313" key="4">
    <source>
        <dbReference type="EMBL" id="QKE60861.1"/>
    </source>
</evidence>
<accession>A0A7G3WH60</accession>
<keyword evidence="4" id="KW-0540">Nuclease</keyword>
<reference evidence="4 5" key="1">
    <citation type="journal article" date="2020" name="Microb. Ecol.">
        <title>Novel Virus on Filamentous Arthronema africanum Cyanobacterium.</title>
        <authorList>
            <person name="Petrzik K."/>
            <person name="Lukavsky J."/>
            <person name="Koloniuk I."/>
        </authorList>
    </citation>
    <scope>NUCLEOTIDE SEQUENCE [LARGE SCALE GENOMIC DNA]</scope>
</reference>
<protein>
    <submittedName>
        <fullName evidence="4">Intron-associated endonuclease 1</fullName>
        <ecNumber evidence="4">3.1.-.-</ecNumber>
    </submittedName>
</protein>
<evidence type="ECO:0000256" key="1">
    <source>
        <dbReference type="ARBA" id="ARBA00001946"/>
    </source>
</evidence>
<dbReference type="SUPFAM" id="SSF82771">
    <property type="entry name" value="GIY-YIG endonuclease"/>
    <property type="match status" value="1"/>
</dbReference>
<dbReference type="EC" id="3.1.-.-" evidence="4"/>
<keyword evidence="4" id="KW-0378">Hydrolase</keyword>
<name>A0A7G3WH60_9CAUD</name>
<feature type="domain" description="GIY-YIG" evidence="3">
    <location>
        <begin position="29"/>
        <end position="86"/>
    </location>
</feature>
<evidence type="ECO:0000313" key="5">
    <source>
        <dbReference type="Proteomes" id="UP000516780"/>
    </source>
</evidence>
<keyword evidence="4" id="KW-0255">Endonuclease</keyword>
<dbReference type="InterPro" id="IPR035901">
    <property type="entry name" value="GIY-YIG_endonuc_sf"/>
</dbReference>
<dbReference type="GO" id="GO:0016787">
    <property type="term" value="F:hydrolase activity"/>
    <property type="evidence" value="ECO:0007669"/>
    <property type="project" value="UniProtKB-KW"/>
</dbReference>
<comment type="cofactor">
    <cofactor evidence="1">
        <name>Mg(2+)</name>
        <dbReference type="ChEBI" id="CHEBI:18420"/>
    </cofactor>
</comment>
<organism evidence="4 5">
    <name type="scientific">Arthronema virus TR020</name>
    <dbReference type="NCBI Taxonomy" id="2736280"/>
    <lineage>
        <taxon>Viruses</taxon>
        <taxon>Duplodnaviria</taxon>
        <taxon>Heunggongvirae</taxon>
        <taxon>Uroviricota</taxon>
        <taxon>Caudoviricetes</taxon>
        <taxon>Saffermanviridae</taxon>
        <taxon>Arthrovirus</taxon>
        <taxon>Arthrovirus TR020</taxon>
    </lineage>
</organism>
<keyword evidence="5" id="KW-1185">Reference proteome</keyword>
<dbReference type="Pfam" id="PF01541">
    <property type="entry name" value="GIY-YIG"/>
    <property type="match status" value="1"/>
</dbReference>
<dbReference type="GO" id="GO:0004519">
    <property type="term" value="F:endonuclease activity"/>
    <property type="evidence" value="ECO:0007669"/>
    <property type="project" value="UniProtKB-KW"/>
</dbReference>
<evidence type="ECO:0000259" key="3">
    <source>
        <dbReference type="Pfam" id="PF01541"/>
    </source>
</evidence>
<sequence length="190" mass="22102">MNLRDIDGLYTTVVENEFGLTLEEPLEYIGTYALVNVKSSKAYIGYTENSLYHRLAQHLTSLKNKTHTSKELIADYERGEHFKVLTFPGQTEQEVFDSWKNELYNRRKAPGGGATGEALYPIERWQKYKGYVRLNRRKKLKRYEVTYGDTSFCIFSLNEFSLVTGLSYSKLYEVAKGKRRSYKGFTLKEV</sequence>